<name>A0A7R7EKN7_9FIRM</name>
<sequence>MSKQSNQRYRKELDKKNSTKDSVTSKGTNAGAKNNSPDGDYAAPSSSTIK</sequence>
<evidence type="ECO:0000256" key="1">
    <source>
        <dbReference type="SAM" id="MobiDB-lite"/>
    </source>
</evidence>
<feature type="region of interest" description="Disordered" evidence="1">
    <location>
        <begin position="1"/>
        <end position="50"/>
    </location>
</feature>
<keyword evidence="3" id="KW-1185">Reference proteome</keyword>
<reference evidence="2 3" key="1">
    <citation type="submission" date="2020-11" db="EMBL/GenBank/DDBJ databases">
        <title>Draft genome sequencing of a Lachnospiraceae strain isolated from anoxic soil subjected to BSD treatment.</title>
        <authorList>
            <person name="Uek A."/>
            <person name="Tonouchi A."/>
        </authorList>
    </citation>
    <scope>NUCLEOTIDE SEQUENCE [LARGE SCALE GENOMIC DNA]</scope>
    <source>
        <strain evidence="2 3">TB5</strain>
    </source>
</reference>
<accession>A0A7R7EKN7</accession>
<evidence type="ECO:0000313" key="2">
    <source>
        <dbReference type="EMBL" id="BCN30212.1"/>
    </source>
</evidence>
<evidence type="ECO:0000313" key="3">
    <source>
        <dbReference type="Proteomes" id="UP000595897"/>
    </source>
</evidence>
<protein>
    <submittedName>
        <fullName evidence="2">Uncharacterized protein</fullName>
    </submittedName>
</protein>
<dbReference type="EMBL" id="AP024169">
    <property type="protein sequence ID" value="BCN30212.1"/>
    <property type="molecule type" value="Genomic_DNA"/>
</dbReference>
<dbReference type="RefSeq" id="WP_271715449.1">
    <property type="nucleotide sequence ID" value="NZ_AP024169.1"/>
</dbReference>
<feature type="compositionally biased region" description="Basic and acidic residues" evidence="1">
    <location>
        <begin position="9"/>
        <end position="19"/>
    </location>
</feature>
<feature type="compositionally biased region" description="Polar residues" evidence="1">
    <location>
        <begin position="20"/>
        <end position="37"/>
    </location>
</feature>
<organism evidence="2 3">
    <name type="scientific">Anaeromicropila herbilytica</name>
    <dbReference type="NCBI Taxonomy" id="2785025"/>
    <lineage>
        <taxon>Bacteria</taxon>
        <taxon>Bacillati</taxon>
        <taxon>Bacillota</taxon>
        <taxon>Clostridia</taxon>
        <taxon>Lachnospirales</taxon>
        <taxon>Lachnospiraceae</taxon>
        <taxon>Anaeromicropila</taxon>
    </lineage>
</organism>
<proteinExistence type="predicted"/>
<dbReference type="Proteomes" id="UP000595897">
    <property type="component" value="Chromosome"/>
</dbReference>
<dbReference type="AlphaFoldDB" id="A0A7R7EKN7"/>
<dbReference type="KEGG" id="ahb:bsdtb5_15070"/>
<gene>
    <name evidence="2" type="ORF">bsdtb5_15070</name>
</gene>